<dbReference type="SMART" id="SM00320">
    <property type="entry name" value="WD40"/>
    <property type="match status" value="7"/>
</dbReference>
<dbReference type="GO" id="GO:0030686">
    <property type="term" value="C:90S preribosome"/>
    <property type="evidence" value="ECO:0007669"/>
    <property type="project" value="InterPro"/>
</dbReference>
<keyword evidence="2" id="KW-1185">Reference proteome</keyword>
<gene>
    <name evidence="1" type="ORF">OTU49_000810</name>
</gene>
<dbReference type="AlphaFoldDB" id="A0AAW0Y2P5"/>
<dbReference type="InterPro" id="IPR015943">
    <property type="entry name" value="WD40/YVTN_repeat-like_dom_sf"/>
</dbReference>
<dbReference type="GO" id="GO:0003723">
    <property type="term" value="F:RNA binding"/>
    <property type="evidence" value="ECO:0007669"/>
    <property type="project" value="TreeGrafter"/>
</dbReference>
<protein>
    <recommendedName>
        <fullName evidence="3">Cirhin</fullName>
    </recommendedName>
</protein>
<dbReference type="PANTHER" id="PTHR44163">
    <property type="entry name" value="U3 SMALL NUCLEOLAR RNA-ASSOCIATED PROTEIN 4 HOMOLOG"/>
    <property type="match status" value="1"/>
</dbReference>
<dbReference type="Proteomes" id="UP001445076">
    <property type="component" value="Unassembled WGS sequence"/>
</dbReference>
<dbReference type="GO" id="GO:0034455">
    <property type="term" value="C:t-UTP complex"/>
    <property type="evidence" value="ECO:0007669"/>
    <property type="project" value="TreeGrafter"/>
</dbReference>
<dbReference type="InterPro" id="IPR001680">
    <property type="entry name" value="WD40_rpt"/>
</dbReference>
<accession>A0AAW0Y2P5</accession>
<dbReference type="SUPFAM" id="SSF50978">
    <property type="entry name" value="WD40 repeat-like"/>
    <property type="match status" value="1"/>
</dbReference>
<evidence type="ECO:0000313" key="1">
    <source>
        <dbReference type="EMBL" id="KAK8744449.1"/>
    </source>
</evidence>
<dbReference type="PANTHER" id="PTHR44163:SF1">
    <property type="entry name" value="U3 SMALL NUCLEOLAR RNA-ASSOCIATED PROTEIN 4 HOMOLOG"/>
    <property type="match status" value="1"/>
</dbReference>
<organism evidence="1 2">
    <name type="scientific">Cherax quadricarinatus</name>
    <name type="common">Australian red claw crayfish</name>
    <dbReference type="NCBI Taxonomy" id="27406"/>
    <lineage>
        <taxon>Eukaryota</taxon>
        <taxon>Metazoa</taxon>
        <taxon>Ecdysozoa</taxon>
        <taxon>Arthropoda</taxon>
        <taxon>Crustacea</taxon>
        <taxon>Multicrustacea</taxon>
        <taxon>Malacostraca</taxon>
        <taxon>Eumalacostraca</taxon>
        <taxon>Eucarida</taxon>
        <taxon>Decapoda</taxon>
        <taxon>Pleocyemata</taxon>
        <taxon>Astacidea</taxon>
        <taxon>Parastacoidea</taxon>
        <taxon>Parastacidae</taxon>
        <taxon>Cherax</taxon>
    </lineage>
</organism>
<dbReference type="GO" id="GO:0000462">
    <property type="term" value="P:maturation of SSU-rRNA from tricistronic rRNA transcript (SSU-rRNA, 5.8S rRNA, LSU-rRNA)"/>
    <property type="evidence" value="ECO:0007669"/>
    <property type="project" value="InterPro"/>
</dbReference>
<reference evidence="1 2" key="1">
    <citation type="journal article" date="2024" name="BMC Genomics">
        <title>Genome assembly of redclaw crayfish (Cherax quadricarinatus) provides insights into its immune adaptation and hypoxia tolerance.</title>
        <authorList>
            <person name="Liu Z."/>
            <person name="Zheng J."/>
            <person name="Li H."/>
            <person name="Fang K."/>
            <person name="Wang S."/>
            <person name="He J."/>
            <person name="Zhou D."/>
            <person name="Weng S."/>
            <person name="Chi M."/>
            <person name="Gu Z."/>
            <person name="He J."/>
            <person name="Li F."/>
            <person name="Wang M."/>
        </authorList>
    </citation>
    <scope>NUCLEOTIDE SEQUENCE [LARGE SCALE GENOMIC DNA]</scope>
    <source>
        <strain evidence="1">ZL_2023a</strain>
    </source>
</reference>
<dbReference type="InterPro" id="IPR046351">
    <property type="entry name" value="UTP4"/>
</dbReference>
<comment type="caution">
    <text evidence="1">The sequence shown here is derived from an EMBL/GenBank/DDBJ whole genome shotgun (WGS) entry which is preliminary data.</text>
</comment>
<evidence type="ECO:0008006" key="3">
    <source>
        <dbReference type="Google" id="ProtNLM"/>
    </source>
</evidence>
<dbReference type="Gene3D" id="2.130.10.10">
    <property type="entry name" value="YVTN repeat-like/Quinoprotein amine dehydrogenase"/>
    <property type="match status" value="2"/>
</dbReference>
<dbReference type="InterPro" id="IPR036322">
    <property type="entry name" value="WD40_repeat_dom_sf"/>
</dbReference>
<proteinExistence type="predicted"/>
<evidence type="ECO:0000313" key="2">
    <source>
        <dbReference type="Proteomes" id="UP001445076"/>
    </source>
</evidence>
<name>A0AAW0Y2P5_CHEQU</name>
<dbReference type="GO" id="GO:0032040">
    <property type="term" value="C:small-subunit processome"/>
    <property type="evidence" value="ECO:0007669"/>
    <property type="project" value="TreeGrafter"/>
</dbReference>
<dbReference type="EMBL" id="JARKIK010000022">
    <property type="protein sequence ID" value="KAK8744449.1"/>
    <property type="molecule type" value="Genomic_DNA"/>
</dbReference>
<sequence length="552" mass="61498">MYDTTLEKQEGRILNICWHISGNYIVTGSVNYVRLWFLKEGRVMRYSMGSTASKEEIIVWCVGILDDMTIISGDSRGKTCFWNAELGTITDTVQTHQAGVLCLAVCSDQKSVYVAGVDPVIVQVTHIETGAKKGRKECWVKSIQRSIHTHDVRALALNSDDKIYSGGVDTILALSYYPPKTVIKFPALPHPGSISVAGEAESLLLRYRDHLELWRLGKSCQDSRSAGQFLPLSHDRVKLLELQAREDEVIDWCAVSPQALWIAYIVKGNLRIFQFYPPMPGSQASVRRVRVMSKDIENSWQVLWLGEARLASAATNGVIQVITVSEMEASLEKELHLKPDCTVIQMNSNPDGSVLVVVDNQHTVTAFDLGKNNSSVLPCYSSPVTAIGVHPSTRDIVVVYADMMIKEYSLATQKYTDFCRKFLHTHCSDLTKKNSVIHNVSFDACHTNLIFLHDDSSIIVIDKTKAIMNEEVSKPGKIRRNNPVLNQSFSNLSNSVGNSRTTAALSFVQRSNQIVYFTHVKKESLVSVELNPLQLIDKLPPALLKVKKFGGV</sequence>